<name>A0A1I3WQ45_9HYPH</name>
<dbReference type="SUPFAM" id="SSF52768">
    <property type="entry name" value="Arginase/deacetylase"/>
    <property type="match status" value="1"/>
</dbReference>
<proteinExistence type="inferred from homology"/>
<reference evidence="4 5" key="1">
    <citation type="submission" date="2016-10" db="EMBL/GenBank/DDBJ databases">
        <authorList>
            <person name="Varghese N."/>
            <person name="Submissions S."/>
        </authorList>
    </citation>
    <scope>NUCLEOTIDE SEQUENCE [LARGE SCALE GENOMIC DNA]</scope>
    <source>
        <strain evidence="4 5">DSM 16392</strain>
    </source>
</reference>
<sequence length="301" mass="33493">MKLPIVHHPAYTADIPENHRFPMRKYAELAQWLKQTDPDGALYDFHEPEPISRKDLLRVHAKDYVDQVLSCNVPHAIAREIGFPMTQSVSFRAQCATGGSLLTAMLALEHGVACNTAGGSHHARIAQGAGFCVFNDVAVAVRAVQAMRMARRVLIIDLDVHQGDGTADIFAHDTSVFTLSLHSEKNYPVRKKASTLDVPLIDGMEDDEYLEILEDTLKQVLNTFKADLVFFNAGVDPHHDDRLGRLALSDEGLRKREELVFKLVRNEGLPLAGVLGGGYSYNLRLLVNRHSNLYQVAAKYL</sequence>
<dbReference type="EMBL" id="FOSK01000002">
    <property type="protein sequence ID" value="SFK09490.1"/>
    <property type="molecule type" value="Genomic_DNA"/>
</dbReference>
<dbReference type="Gene3D" id="3.40.800.20">
    <property type="entry name" value="Histone deacetylase domain"/>
    <property type="match status" value="1"/>
</dbReference>
<comment type="caution">
    <text evidence="4">The sequence shown here is derived from an EMBL/GenBank/DDBJ whole genome shotgun (WGS) entry which is preliminary data.</text>
</comment>
<dbReference type="InterPro" id="IPR044150">
    <property type="entry name" value="HDAC_classIV"/>
</dbReference>
<keyword evidence="5" id="KW-1185">Reference proteome</keyword>
<gene>
    <name evidence="4" type="ORF">SAMN04488518_102109</name>
</gene>
<evidence type="ECO:0000256" key="2">
    <source>
        <dbReference type="ARBA" id="ARBA00022801"/>
    </source>
</evidence>
<dbReference type="Pfam" id="PF00850">
    <property type="entry name" value="Hist_deacetyl"/>
    <property type="match status" value="1"/>
</dbReference>
<dbReference type="CDD" id="cd09993">
    <property type="entry name" value="HDAC_classIV"/>
    <property type="match status" value="1"/>
</dbReference>
<protein>
    <submittedName>
        <fullName evidence="4">Acetoin utilization deacetylase AcuC</fullName>
    </submittedName>
</protein>
<accession>A0A1I3WQ45</accession>
<evidence type="ECO:0000259" key="3">
    <source>
        <dbReference type="Pfam" id="PF00850"/>
    </source>
</evidence>
<evidence type="ECO:0000313" key="4">
    <source>
        <dbReference type="EMBL" id="SFK09490.1"/>
    </source>
</evidence>
<feature type="domain" description="Histone deacetylase" evidence="3">
    <location>
        <begin position="19"/>
        <end position="281"/>
    </location>
</feature>
<dbReference type="InterPro" id="IPR037138">
    <property type="entry name" value="His_deacetylse_dom_sf"/>
</dbReference>
<keyword evidence="2" id="KW-0378">Hydrolase</keyword>
<dbReference type="PANTHER" id="PTHR10625:SF19">
    <property type="entry name" value="HISTONE DEACETYLASE 12"/>
    <property type="match status" value="1"/>
</dbReference>
<evidence type="ECO:0000313" key="5">
    <source>
        <dbReference type="Proteomes" id="UP000199598"/>
    </source>
</evidence>
<dbReference type="InterPro" id="IPR000286">
    <property type="entry name" value="HDACs"/>
</dbReference>
<dbReference type="PRINTS" id="PR01270">
    <property type="entry name" value="HDASUPER"/>
</dbReference>
<dbReference type="InterPro" id="IPR023696">
    <property type="entry name" value="Ureohydrolase_dom_sf"/>
</dbReference>
<dbReference type="Proteomes" id="UP000199598">
    <property type="component" value="Unassembled WGS sequence"/>
</dbReference>
<evidence type="ECO:0000256" key="1">
    <source>
        <dbReference type="ARBA" id="ARBA00005947"/>
    </source>
</evidence>
<dbReference type="PANTHER" id="PTHR10625">
    <property type="entry name" value="HISTONE DEACETYLASE HDAC1-RELATED"/>
    <property type="match status" value="1"/>
</dbReference>
<dbReference type="InterPro" id="IPR023801">
    <property type="entry name" value="His_deacetylse_dom"/>
</dbReference>
<comment type="similarity">
    <text evidence="1">Belongs to the histone deacetylase family.</text>
</comment>
<organism evidence="4 5">
    <name type="scientific">Pseudovibrio ascidiaceicola</name>
    <dbReference type="NCBI Taxonomy" id="285279"/>
    <lineage>
        <taxon>Bacteria</taxon>
        <taxon>Pseudomonadati</taxon>
        <taxon>Pseudomonadota</taxon>
        <taxon>Alphaproteobacteria</taxon>
        <taxon>Hyphomicrobiales</taxon>
        <taxon>Stappiaceae</taxon>
        <taxon>Pseudovibrio</taxon>
    </lineage>
</organism>